<dbReference type="EMBL" id="PSNX01000003">
    <property type="protein sequence ID" value="PPE67221.1"/>
    <property type="molecule type" value="Genomic_DNA"/>
</dbReference>
<dbReference type="NCBIfam" id="NF005537">
    <property type="entry name" value="PRK07199.1"/>
    <property type="match status" value="1"/>
</dbReference>
<dbReference type="GO" id="GO:0002189">
    <property type="term" value="C:ribose phosphate diphosphokinase complex"/>
    <property type="evidence" value="ECO:0007669"/>
    <property type="project" value="TreeGrafter"/>
</dbReference>
<dbReference type="PANTHER" id="PTHR10210">
    <property type="entry name" value="RIBOSE-PHOSPHATE DIPHOSPHOKINASE FAMILY MEMBER"/>
    <property type="match status" value="1"/>
</dbReference>
<keyword evidence="1 2" id="KW-0545">Nucleotide biosynthesis</keyword>
<dbReference type="NCBIfam" id="TIGR01251">
    <property type="entry name" value="ribP_PPkin"/>
    <property type="match status" value="1"/>
</dbReference>
<dbReference type="GO" id="GO:0005737">
    <property type="term" value="C:cytoplasm"/>
    <property type="evidence" value="ECO:0007669"/>
    <property type="project" value="TreeGrafter"/>
</dbReference>
<comment type="similarity">
    <text evidence="2">Belongs to the ribose-phosphate pyrophosphokinase family.</text>
</comment>
<dbReference type="InterPro" id="IPR029057">
    <property type="entry name" value="PRTase-like"/>
</dbReference>
<dbReference type="GO" id="GO:0006015">
    <property type="term" value="P:5-phosphoribose 1-diphosphate biosynthetic process"/>
    <property type="evidence" value="ECO:0007669"/>
    <property type="project" value="TreeGrafter"/>
</dbReference>
<proteinExistence type="inferred from homology"/>
<evidence type="ECO:0000313" key="6">
    <source>
        <dbReference type="Proteomes" id="UP000238605"/>
    </source>
</evidence>
<gene>
    <name evidence="5" type="ORF">C1704_03330</name>
</gene>
<evidence type="ECO:0000259" key="3">
    <source>
        <dbReference type="Pfam" id="PF00156"/>
    </source>
</evidence>
<dbReference type="OrthoDB" id="324294at2"/>
<dbReference type="Proteomes" id="UP000238605">
    <property type="component" value="Unassembled WGS sequence"/>
</dbReference>
<evidence type="ECO:0000259" key="4">
    <source>
        <dbReference type="Pfam" id="PF13793"/>
    </source>
</evidence>
<dbReference type="Gene3D" id="3.40.50.2020">
    <property type="match status" value="2"/>
</dbReference>
<dbReference type="PANTHER" id="PTHR10210:SF41">
    <property type="entry name" value="RIBOSE-PHOSPHATE PYROPHOSPHOKINASE 1, CHLOROPLASTIC"/>
    <property type="match status" value="1"/>
</dbReference>
<evidence type="ECO:0000256" key="2">
    <source>
        <dbReference type="RuleBase" id="RU004324"/>
    </source>
</evidence>
<dbReference type="SUPFAM" id="SSF53271">
    <property type="entry name" value="PRTase-like"/>
    <property type="match status" value="2"/>
</dbReference>
<evidence type="ECO:0000256" key="1">
    <source>
        <dbReference type="ARBA" id="ARBA00022727"/>
    </source>
</evidence>
<dbReference type="InterPro" id="IPR029099">
    <property type="entry name" value="Pribosyltran_N"/>
</dbReference>
<dbReference type="Pfam" id="PF13793">
    <property type="entry name" value="Pribosyltran_N"/>
    <property type="match status" value="1"/>
</dbReference>
<dbReference type="GO" id="GO:0004749">
    <property type="term" value="F:ribose phosphate diphosphokinase activity"/>
    <property type="evidence" value="ECO:0007669"/>
    <property type="project" value="TreeGrafter"/>
</dbReference>
<feature type="domain" description="Ribose-phosphate pyrophosphokinase N-terminal" evidence="4">
    <location>
        <begin position="2"/>
        <end position="113"/>
    </location>
</feature>
<dbReference type="InterPro" id="IPR005946">
    <property type="entry name" value="Rib-P_diPkinase"/>
</dbReference>
<dbReference type="SMART" id="SM01400">
    <property type="entry name" value="Pribosyltran_N"/>
    <property type="match status" value="1"/>
</dbReference>
<dbReference type="InterPro" id="IPR000836">
    <property type="entry name" value="PRTase_dom"/>
</dbReference>
<accession>A0A2S5SWU9</accession>
<dbReference type="CDD" id="cd06223">
    <property type="entry name" value="PRTases_typeI"/>
    <property type="match status" value="1"/>
</dbReference>
<organism evidence="5 6">
    <name type="scientific">Caldimonas caldifontis</name>
    <dbReference type="NCBI Taxonomy" id="1452508"/>
    <lineage>
        <taxon>Bacteria</taxon>
        <taxon>Pseudomonadati</taxon>
        <taxon>Pseudomonadota</taxon>
        <taxon>Betaproteobacteria</taxon>
        <taxon>Burkholderiales</taxon>
        <taxon>Sphaerotilaceae</taxon>
        <taxon>Caldimonas</taxon>
    </lineage>
</organism>
<dbReference type="RefSeq" id="WP_104300998.1">
    <property type="nucleotide sequence ID" value="NZ_PSNX01000003.1"/>
</dbReference>
<dbReference type="GO" id="GO:0000287">
    <property type="term" value="F:magnesium ion binding"/>
    <property type="evidence" value="ECO:0007669"/>
    <property type="project" value="InterPro"/>
</dbReference>
<reference evidence="5 6" key="1">
    <citation type="submission" date="2018-02" db="EMBL/GenBank/DDBJ databases">
        <title>Reclassifiation of [Polyangium] brachysporum DSM 7029 as Guopingzhaonella breviflexa gen. nov., sp. nov., a member of the family Comamonadaceae.</title>
        <authorList>
            <person name="Tang B."/>
        </authorList>
    </citation>
    <scope>NUCLEOTIDE SEQUENCE [LARGE SCALE GENOMIC DNA]</scope>
    <source>
        <strain evidence="5 6">BCRC 80649</strain>
    </source>
</reference>
<dbReference type="Pfam" id="PF00156">
    <property type="entry name" value="Pribosyltran"/>
    <property type="match status" value="1"/>
</dbReference>
<keyword evidence="6" id="KW-1185">Reference proteome</keyword>
<evidence type="ECO:0000313" key="5">
    <source>
        <dbReference type="EMBL" id="PPE67221.1"/>
    </source>
</evidence>
<dbReference type="GO" id="GO:0006164">
    <property type="term" value="P:purine nucleotide biosynthetic process"/>
    <property type="evidence" value="ECO:0007669"/>
    <property type="project" value="TreeGrafter"/>
</dbReference>
<feature type="domain" description="Phosphoribosyltransferase" evidence="3">
    <location>
        <begin position="160"/>
        <end position="245"/>
    </location>
</feature>
<comment type="caution">
    <text evidence="5">The sequence shown here is derived from an EMBL/GenBank/DDBJ whole genome shotgun (WGS) entry which is preliminary data.</text>
</comment>
<name>A0A2S5SWU9_9BURK</name>
<dbReference type="AlphaFoldDB" id="A0A2S5SWU9"/>
<sequence length="292" mass="31197">MLLAFDDEAVLAQRLADALACPLAFIDRHRFPDGESRLRLPPQLPEHTVLLRGLQQPNEKFTELLLAAGGARELGARRLTLVSPYLAYMRQDMAFTPGEVVSQRQVGRLLAAAFDAVVTVDPHLHRVATLDEVLPGRRGVALTAAPLLGDWVATQRRGALLLGPDEEALQWVRAAAQRPGLAYATCTKQRHADRHVAVALPEGLDLRGRPVVLLDDVASTGHTLVEAAREALARGAASVDAAVTHALLVDDALARLQAAGVGQVWSTDSVPHTTNAVSIAGLLAQALHSLLS</sequence>
<protein>
    <submittedName>
        <fullName evidence="5">Phosphoribosylpyrophosphate synthetase</fullName>
    </submittedName>
</protein>